<keyword evidence="2" id="KW-1185">Reference proteome</keyword>
<accession>A0ABQ6HBQ7</accession>
<gene>
    <name evidence="1" type="ORF">tloyanaT_12940</name>
</gene>
<evidence type="ECO:0000313" key="1">
    <source>
        <dbReference type="EMBL" id="GLX85042.1"/>
    </source>
</evidence>
<dbReference type="EMBL" id="BSSV01000002">
    <property type="protein sequence ID" value="GLX85042.1"/>
    <property type="molecule type" value="Genomic_DNA"/>
</dbReference>
<protein>
    <submittedName>
        <fullName evidence="1">Uncharacterized protein</fullName>
    </submittedName>
</protein>
<dbReference type="RefSeq" id="WP_284296771.1">
    <property type="nucleotide sequence ID" value="NZ_BSSV01000002.1"/>
</dbReference>
<evidence type="ECO:0000313" key="2">
    <source>
        <dbReference type="Proteomes" id="UP001157134"/>
    </source>
</evidence>
<organism evidence="1 2">
    <name type="scientific">Thalassotalea loyana</name>
    <dbReference type="NCBI Taxonomy" id="280483"/>
    <lineage>
        <taxon>Bacteria</taxon>
        <taxon>Pseudomonadati</taxon>
        <taxon>Pseudomonadota</taxon>
        <taxon>Gammaproteobacteria</taxon>
        <taxon>Alteromonadales</taxon>
        <taxon>Colwelliaceae</taxon>
        <taxon>Thalassotalea</taxon>
    </lineage>
</organism>
<dbReference type="Proteomes" id="UP001157134">
    <property type="component" value="Unassembled WGS sequence"/>
</dbReference>
<comment type="caution">
    <text evidence="1">The sequence shown here is derived from an EMBL/GenBank/DDBJ whole genome shotgun (WGS) entry which is preliminary data.</text>
</comment>
<reference evidence="1 2" key="1">
    <citation type="submission" date="2023-03" db="EMBL/GenBank/DDBJ databases">
        <title>Thalassotalea loyana LMG 22536T draft genome sequence.</title>
        <authorList>
            <person name="Sawabe T."/>
        </authorList>
    </citation>
    <scope>NUCLEOTIDE SEQUENCE [LARGE SCALE GENOMIC DNA]</scope>
    <source>
        <strain evidence="1 2">LMG 22536</strain>
    </source>
</reference>
<proteinExistence type="predicted"/>
<sequence length="122" mass="13094">MPKFVHDDVLDAPIDKIIAEADRVICFNVYSTVYATVTTPANIIAEYVPTITKANGDASGRKGTLQAVSTVNVDNAGQFNHYAIVDDTGTKILYIGTGTQKNLDAGDKVDCPQADIEFNDPT</sequence>
<name>A0ABQ6HBQ7_9GAMM</name>